<dbReference type="eggNOG" id="ENOG50339EQ">
    <property type="taxonomic scope" value="Bacteria"/>
</dbReference>
<gene>
    <name evidence="1" type="ORF">Osc7112_2763</name>
</gene>
<dbReference type="EMBL" id="CP003614">
    <property type="protein sequence ID" value="AFZ07173.1"/>
    <property type="molecule type" value="Genomic_DNA"/>
</dbReference>
<name>K9VGE2_9CYAN</name>
<dbReference type="AlphaFoldDB" id="K9VGE2"/>
<evidence type="ECO:0000313" key="2">
    <source>
        <dbReference type="Proteomes" id="UP000010478"/>
    </source>
</evidence>
<dbReference type="Proteomes" id="UP000010478">
    <property type="component" value="Chromosome"/>
</dbReference>
<proteinExistence type="predicted"/>
<evidence type="ECO:0000313" key="1">
    <source>
        <dbReference type="EMBL" id="AFZ07173.1"/>
    </source>
</evidence>
<protein>
    <submittedName>
        <fullName evidence="1">Uncharacterized protein</fullName>
    </submittedName>
</protein>
<dbReference type="RefSeq" id="WP_015176460.1">
    <property type="nucleotide sequence ID" value="NC_019729.1"/>
</dbReference>
<dbReference type="OrthoDB" id="495562at2"/>
<keyword evidence="2" id="KW-1185">Reference proteome</keyword>
<dbReference type="KEGG" id="oni:Osc7112_2763"/>
<reference evidence="1 2" key="1">
    <citation type="submission" date="2012-05" db="EMBL/GenBank/DDBJ databases">
        <title>Finished chromosome of genome of Oscillatoria sp. PCC 7112.</title>
        <authorList>
            <consortium name="US DOE Joint Genome Institute"/>
            <person name="Gugger M."/>
            <person name="Coursin T."/>
            <person name="Rippka R."/>
            <person name="Tandeau De Marsac N."/>
            <person name="Huntemann M."/>
            <person name="Wei C.-L."/>
            <person name="Han J."/>
            <person name="Detter J.C."/>
            <person name="Han C."/>
            <person name="Tapia R."/>
            <person name="Davenport K."/>
            <person name="Daligault H."/>
            <person name="Erkkila T."/>
            <person name="Gu W."/>
            <person name="Munk A.C.C."/>
            <person name="Teshima H."/>
            <person name="Xu Y."/>
            <person name="Chain P."/>
            <person name="Chen A."/>
            <person name="Krypides N."/>
            <person name="Mavromatis K."/>
            <person name="Markowitz V."/>
            <person name="Szeto E."/>
            <person name="Ivanova N."/>
            <person name="Mikhailova N."/>
            <person name="Ovchinnikova G."/>
            <person name="Pagani I."/>
            <person name="Pati A."/>
            <person name="Goodwin L."/>
            <person name="Peters L."/>
            <person name="Pitluck S."/>
            <person name="Woyke T."/>
            <person name="Kerfeld C."/>
        </authorList>
    </citation>
    <scope>NUCLEOTIDE SEQUENCE [LARGE SCALE GENOMIC DNA]</scope>
    <source>
        <strain evidence="1 2">PCC 7112</strain>
    </source>
</reference>
<accession>K9VGE2</accession>
<sequence length="70" mass="8016">MNSCPCCSSQLLRHARHNRVYWFCSHCWQEMPDLSEMILGHSARTHKRDGLVKLPALTPKLRILDSVGIA</sequence>
<dbReference type="HOGENOM" id="CLU_192773_1_0_3"/>
<organism evidence="1 2">
    <name type="scientific">Phormidium nigroviride PCC 7112</name>
    <dbReference type="NCBI Taxonomy" id="179408"/>
    <lineage>
        <taxon>Bacteria</taxon>
        <taxon>Bacillati</taxon>
        <taxon>Cyanobacteriota</taxon>
        <taxon>Cyanophyceae</taxon>
        <taxon>Oscillatoriophycideae</taxon>
        <taxon>Oscillatoriales</taxon>
        <taxon>Oscillatoriaceae</taxon>
        <taxon>Phormidium</taxon>
    </lineage>
</organism>